<proteinExistence type="predicted"/>
<dbReference type="PROSITE" id="PS51482">
    <property type="entry name" value="DEGV"/>
    <property type="match status" value="1"/>
</dbReference>
<keyword evidence="1" id="KW-0446">Lipid-binding</keyword>
<dbReference type="AlphaFoldDB" id="X1UT07"/>
<dbReference type="InterPro" id="IPR003797">
    <property type="entry name" value="DegV"/>
</dbReference>
<evidence type="ECO:0008006" key="3">
    <source>
        <dbReference type="Google" id="ProtNLM"/>
    </source>
</evidence>
<dbReference type="PANTHER" id="PTHR33434">
    <property type="entry name" value="DEGV DOMAIN-CONTAINING PROTEIN DR_1986-RELATED"/>
    <property type="match status" value="1"/>
</dbReference>
<sequence length="234" mass="25151">MKKVAIVTDTTACIPQEQVEKYDIEVVPVEFIFGEKVYRDGIDMSPTEFYARLRQSKRLPTTSGSLPGPFLEAYGKASQRAASILCITLPSKLSGMFNSARMAKEMAQKALPDVEIEVLDCGTAAAAQGLIVLAAARAAAQGKNLTEVVETTRGVMQRVNLFATLDTLYYLVKGGRVPKAAALASSLLKIKPIFTINGGDAHPVTNARTMAGAIKRISKIMGQKVIKGQPLHVV</sequence>
<dbReference type="GO" id="GO:0008289">
    <property type="term" value="F:lipid binding"/>
    <property type="evidence" value="ECO:0007669"/>
    <property type="project" value="UniProtKB-KW"/>
</dbReference>
<feature type="non-terminal residue" evidence="2">
    <location>
        <position position="234"/>
    </location>
</feature>
<evidence type="ECO:0000256" key="1">
    <source>
        <dbReference type="ARBA" id="ARBA00023121"/>
    </source>
</evidence>
<dbReference type="EMBL" id="BARW01031370">
    <property type="protein sequence ID" value="GAJ03011.1"/>
    <property type="molecule type" value="Genomic_DNA"/>
</dbReference>
<dbReference type="Pfam" id="PF02645">
    <property type="entry name" value="DegV"/>
    <property type="match status" value="1"/>
</dbReference>
<dbReference type="PANTHER" id="PTHR33434:SF2">
    <property type="entry name" value="FATTY ACID-BINDING PROTEIN TM_1468"/>
    <property type="match status" value="1"/>
</dbReference>
<reference evidence="2" key="1">
    <citation type="journal article" date="2014" name="Front. Microbiol.">
        <title>High frequency of phylogenetically diverse reductive dehalogenase-homologous genes in deep subseafloor sedimentary metagenomes.</title>
        <authorList>
            <person name="Kawai M."/>
            <person name="Futagami T."/>
            <person name="Toyoda A."/>
            <person name="Takaki Y."/>
            <person name="Nishi S."/>
            <person name="Hori S."/>
            <person name="Arai W."/>
            <person name="Tsubouchi T."/>
            <person name="Morono Y."/>
            <person name="Uchiyama I."/>
            <person name="Ito T."/>
            <person name="Fujiyama A."/>
            <person name="Inagaki F."/>
            <person name="Takami H."/>
        </authorList>
    </citation>
    <scope>NUCLEOTIDE SEQUENCE</scope>
    <source>
        <strain evidence="2">Expedition CK06-06</strain>
    </source>
</reference>
<accession>X1UT07</accession>
<comment type="caution">
    <text evidence="2">The sequence shown here is derived from an EMBL/GenBank/DDBJ whole genome shotgun (WGS) entry which is preliminary data.</text>
</comment>
<name>X1UT07_9ZZZZ</name>
<dbReference type="Gene3D" id="3.40.50.10170">
    <property type="match status" value="1"/>
</dbReference>
<gene>
    <name evidence="2" type="ORF">S12H4_49914</name>
</gene>
<protein>
    <recommendedName>
        <fullName evidence="3">DegV family protein</fullName>
    </recommendedName>
</protein>
<dbReference type="SUPFAM" id="SSF82549">
    <property type="entry name" value="DAK1/DegV-like"/>
    <property type="match status" value="1"/>
</dbReference>
<organism evidence="2">
    <name type="scientific">marine sediment metagenome</name>
    <dbReference type="NCBI Taxonomy" id="412755"/>
    <lineage>
        <taxon>unclassified sequences</taxon>
        <taxon>metagenomes</taxon>
        <taxon>ecological metagenomes</taxon>
    </lineage>
</organism>
<dbReference type="InterPro" id="IPR050270">
    <property type="entry name" value="DegV_domain_contain"/>
</dbReference>
<evidence type="ECO:0000313" key="2">
    <source>
        <dbReference type="EMBL" id="GAJ03011.1"/>
    </source>
</evidence>
<dbReference type="Gene3D" id="3.30.1180.10">
    <property type="match status" value="1"/>
</dbReference>
<dbReference type="NCBIfam" id="TIGR00762">
    <property type="entry name" value="DegV"/>
    <property type="match status" value="1"/>
</dbReference>
<dbReference type="InterPro" id="IPR043168">
    <property type="entry name" value="DegV_C"/>
</dbReference>